<sequence>MTTFALGQRWLSESETELGLGIITQVQGRQVSVLFPAGEETRHYASHTAPLARYLLQVDDRGQHADGWHFTVTAVDFAGDLAVYQGLNDAEEKVMVPESQLAAQVPLNSPLTRLLAGQADRLDMYLLRREASEHLQRWQSSPVSGLLGGHIGLLAHQLYVAKTVADRFDPRVLLADEVGLGKTIEAGLIIHRRILQGRSQRVLLCIPDSLCHQWLVEMRRRFSLAFSLFDDERCAQAALDDENPFYTEQQVLIPQSLLQQPRWAQAASDAGWDLLVVDEAHHIAADSPAYQQLQTLSQASAGLLLLTATPEQLGEASHFARLQLLDPDRFRDFAEFQHQQQDAQALASLALQVSEQQPLGNDTLAQLQSKLPQLAVCAEPSAEQRQQWIAQLLDLYGTGRVMFRNTRAHIGGFPTRRLHSYPLAHDDLFDDAEVSAEPWWLDDPRVEWLLNHIKQHKPAKSLLICQSAEQVLDLAEALRVQAGIHAAVFHEGLSLLERDRAAAFFASEEEGSPILLSSEIGSEGRNFQFVQHLVLFDLPTNPDLLEQRIGRLDRIGQQGDVNIHVPYREFSVEQSLLRWYHEGMNAFEQCNPIGRAIADHFADDIAKLAADDASQLDDLITRTRHYQQQLKAELQQGRDILQQLSACQPQQAEAIVDAVKAVEATTPLAPFLMTFFDRFGVHCEALNDDIFLLRPSEHMRVPALPGLLEDGQSVTFKRDIALAREDVQLLSWDHPLVQSALELLNEDSYGSTCVAVLKNRALPAGAWFLELEFISQAVAPAAAVAGEFYPQQRLRVLLDSQGRDLTDKVPADALDKQAQHTDKKTARELLKQLRQACQAGKQPRNNSNHSLSRRCHKLSSNLDKHCNDCSNWHNVIRWCAMTKCKHYSNASNNCSKPLPSRNSACMRCVCWLMYQNDAVSLSAADQPLFDDTLSR</sequence>
<dbReference type="InterPro" id="IPR040766">
    <property type="entry name" value="Tudor_2_RapA"/>
</dbReference>
<dbReference type="InterPro" id="IPR023949">
    <property type="entry name" value="Helicase_RapA"/>
</dbReference>
<keyword evidence="8 9" id="KW-0804">Transcription</keyword>
<reference evidence="12 13" key="1">
    <citation type="journal article" date="2012" name="J. Bacteriol.">
        <title>Genome Sequence of Idiomarina xiamenensis Type Strain 10-D-4.</title>
        <authorList>
            <person name="Lai Q."/>
            <person name="Wang L."/>
            <person name="Wang W."/>
            <person name="Shao Z."/>
        </authorList>
    </citation>
    <scope>NUCLEOTIDE SEQUENCE [LARGE SCALE GENOMIC DNA]</scope>
    <source>
        <strain evidence="12 13">10-D-4</strain>
    </source>
</reference>
<dbReference type="GO" id="GO:0016817">
    <property type="term" value="F:hydrolase activity, acting on acid anhydrides"/>
    <property type="evidence" value="ECO:0007669"/>
    <property type="project" value="InterPro"/>
</dbReference>
<keyword evidence="3 9" id="KW-0347">Helicase</keyword>
<feature type="binding site" evidence="9">
    <location>
        <begin position="176"/>
        <end position="183"/>
    </location>
    <ligand>
        <name>ATP</name>
        <dbReference type="ChEBI" id="CHEBI:30616"/>
    </ligand>
</feature>
<dbReference type="SMART" id="SM00487">
    <property type="entry name" value="DEXDc"/>
    <property type="match status" value="1"/>
</dbReference>
<evidence type="ECO:0000256" key="3">
    <source>
        <dbReference type="ARBA" id="ARBA00022806"/>
    </source>
</evidence>
<dbReference type="InterPro" id="IPR057342">
    <property type="entry name" value="DEXDc_RapA"/>
</dbReference>
<dbReference type="InterPro" id="IPR000330">
    <property type="entry name" value="SNF2_N"/>
</dbReference>
<keyword evidence="5 9" id="KW-0805">Transcription regulation</keyword>
<accession>K2KY37</accession>
<keyword evidence="1 9" id="KW-0547">Nucleotide-binding</keyword>
<dbReference type="InterPro" id="IPR001650">
    <property type="entry name" value="Helicase_C-like"/>
</dbReference>
<comment type="subunit">
    <text evidence="9">Interacts with the RNAP. Has a higher affinity for the core RNAP than for the holoenzyme. Its ATPase activity is stimulated by binding to RNAP.</text>
</comment>
<evidence type="ECO:0000313" key="13">
    <source>
        <dbReference type="Proteomes" id="UP000014115"/>
    </source>
</evidence>
<dbReference type="GO" id="GO:0003677">
    <property type="term" value="F:DNA binding"/>
    <property type="evidence" value="ECO:0007669"/>
    <property type="project" value="UniProtKB-KW"/>
</dbReference>
<keyword evidence="2 9" id="KW-0378">Hydrolase</keyword>
<keyword evidence="4 9" id="KW-0067">ATP-binding</keyword>
<comment type="caution">
    <text evidence="12">The sequence shown here is derived from an EMBL/GenBank/DDBJ whole genome shotgun (WGS) entry which is preliminary data.</text>
</comment>
<dbReference type="Proteomes" id="UP000014115">
    <property type="component" value="Unassembled WGS sequence"/>
</dbReference>
<organism evidence="12 13">
    <name type="scientific">Idiomarina xiamenensis 10-D-4</name>
    <dbReference type="NCBI Taxonomy" id="740709"/>
    <lineage>
        <taxon>Bacteria</taxon>
        <taxon>Pseudomonadati</taxon>
        <taxon>Pseudomonadota</taxon>
        <taxon>Gammaproteobacteria</taxon>
        <taxon>Alteromonadales</taxon>
        <taxon>Idiomarinaceae</taxon>
        <taxon>Idiomarina</taxon>
    </lineage>
</organism>
<evidence type="ECO:0000313" key="12">
    <source>
        <dbReference type="EMBL" id="EKE87484.1"/>
    </source>
</evidence>
<evidence type="ECO:0000256" key="5">
    <source>
        <dbReference type="ARBA" id="ARBA00023015"/>
    </source>
</evidence>
<keyword evidence="13" id="KW-1185">Reference proteome</keyword>
<evidence type="ECO:0000256" key="4">
    <source>
        <dbReference type="ARBA" id="ARBA00022840"/>
    </source>
</evidence>
<dbReference type="STRING" id="740709.A10D4_00270"/>
<protein>
    <recommendedName>
        <fullName evidence="9">RNA polymerase-associated protein RapA</fullName>
        <ecNumber evidence="9">3.6.4.-</ecNumber>
    </recommendedName>
    <alternativeName>
        <fullName evidence="9">ATP-dependent helicase HepA</fullName>
    </alternativeName>
</protein>
<dbReference type="PROSITE" id="PS51192">
    <property type="entry name" value="HELICASE_ATP_BIND_1"/>
    <property type="match status" value="1"/>
</dbReference>
<dbReference type="Pfam" id="PF00271">
    <property type="entry name" value="Helicase_C"/>
    <property type="match status" value="1"/>
</dbReference>
<dbReference type="GO" id="GO:0005524">
    <property type="term" value="F:ATP binding"/>
    <property type="evidence" value="ECO:0007669"/>
    <property type="project" value="UniProtKB-UniRule"/>
</dbReference>
<dbReference type="InterPro" id="IPR022737">
    <property type="entry name" value="RapA_C"/>
</dbReference>
<dbReference type="PATRIC" id="fig|740709.3.peg.55"/>
<proteinExistence type="inferred from homology"/>
<dbReference type="Gene3D" id="3.40.50.10810">
    <property type="entry name" value="Tandem AAA-ATPase domain"/>
    <property type="match status" value="1"/>
</dbReference>
<dbReference type="GO" id="GO:0004386">
    <property type="term" value="F:helicase activity"/>
    <property type="evidence" value="ECO:0007669"/>
    <property type="project" value="UniProtKB-UniRule"/>
</dbReference>
<dbReference type="PANTHER" id="PTHR45766:SF6">
    <property type="entry name" value="SWI_SNF-RELATED MATRIX-ASSOCIATED ACTIN-DEPENDENT REGULATOR OF CHROMATIN SUBFAMILY A-LIKE PROTEIN 1"/>
    <property type="match status" value="1"/>
</dbReference>
<feature type="domain" description="Helicase C-terminal" evidence="11">
    <location>
        <begin position="445"/>
        <end position="598"/>
    </location>
</feature>
<evidence type="ECO:0000256" key="2">
    <source>
        <dbReference type="ARBA" id="ARBA00022801"/>
    </source>
</evidence>
<dbReference type="GO" id="GO:0006355">
    <property type="term" value="P:regulation of DNA-templated transcription"/>
    <property type="evidence" value="ECO:0007669"/>
    <property type="project" value="UniProtKB-UniRule"/>
</dbReference>
<name>K2KY37_9GAMM</name>
<dbReference type="SUPFAM" id="SSF52540">
    <property type="entry name" value="P-loop containing nucleoside triphosphate hydrolases"/>
    <property type="match status" value="2"/>
</dbReference>
<dbReference type="InterPro" id="IPR049730">
    <property type="entry name" value="SNF2/RAD54-like_C"/>
</dbReference>
<evidence type="ECO:0000256" key="9">
    <source>
        <dbReference type="HAMAP-Rule" id="MF_01821"/>
    </source>
</evidence>
<feature type="domain" description="Helicase ATP-binding" evidence="10">
    <location>
        <begin position="163"/>
        <end position="328"/>
    </location>
</feature>
<evidence type="ECO:0000259" key="11">
    <source>
        <dbReference type="PROSITE" id="PS51194"/>
    </source>
</evidence>
<dbReference type="Gene3D" id="2.30.30.140">
    <property type="match status" value="1"/>
</dbReference>
<evidence type="ECO:0000256" key="8">
    <source>
        <dbReference type="ARBA" id="ARBA00023163"/>
    </source>
</evidence>
<feature type="short sequence motif" description="DEAH box" evidence="9">
    <location>
        <begin position="278"/>
        <end position="281"/>
    </location>
</feature>
<dbReference type="Gene3D" id="3.40.50.300">
    <property type="entry name" value="P-loop containing nucleotide triphosphate hydrolases"/>
    <property type="match status" value="1"/>
</dbReference>
<dbReference type="AlphaFoldDB" id="K2KY37"/>
<dbReference type="NCBIfam" id="NF003426">
    <property type="entry name" value="PRK04914.1"/>
    <property type="match status" value="1"/>
</dbReference>
<dbReference type="Gene3D" id="3.30.360.80">
    <property type="match status" value="1"/>
</dbReference>
<dbReference type="EMBL" id="AMRG01000001">
    <property type="protein sequence ID" value="EKE87484.1"/>
    <property type="molecule type" value="Genomic_DNA"/>
</dbReference>
<dbReference type="InterPro" id="IPR038718">
    <property type="entry name" value="SNF2-like_sf"/>
</dbReference>
<evidence type="ECO:0000259" key="10">
    <source>
        <dbReference type="PROSITE" id="PS51192"/>
    </source>
</evidence>
<dbReference type="PROSITE" id="PS51194">
    <property type="entry name" value="HELICASE_CTER"/>
    <property type="match status" value="1"/>
</dbReference>
<dbReference type="Gene3D" id="6.10.140.2230">
    <property type="match status" value="1"/>
</dbReference>
<comment type="similarity">
    <text evidence="9">Belongs to the SNF2/RAD54 helicase family. RapA subfamily.</text>
</comment>
<dbReference type="InterPro" id="IPR027417">
    <property type="entry name" value="P-loop_NTPase"/>
</dbReference>
<dbReference type="Pfam" id="PF18339">
    <property type="entry name" value="Tudor_1_RapA"/>
    <property type="match status" value="1"/>
</dbReference>
<keyword evidence="7 9" id="KW-0010">Activator</keyword>
<evidence type="ECO:0000256" key="6">
    <source>
        <dbReference type="ARBA" id="ARBA00023125"/>
    </source>
</evidence>
<gene>
    <name evidence="9" type="primary">rapA</name>
    <name evidence="12" type="ORF">A10D4_00270</name>
</gene>
<dbReference type="PANTHER" id="PTHR45766">
    <property type="entry name" value="DNA ANNEALING HELICASE AND ENDONUCLEASE ZRANB3 FAMILY MEMBER"/>
    <property type="match status" value="1"/>
</dbReference>
<dbReference type="InterPro" id="IPR014001">
    <property type="entry name" value="Helicase_ATP-bd"/>
</dbReference>
<dbReference type="SMART" id="SM00490">
    <property type="entry name" value="HELICc"/>
    <property type="match status" value="1"/>
</dbReference>
<dbReference type="Gene3D" id="2.30.30.930">
    <property type="match status" value="1"/>
</dbReference>
<evidence type="ECO:0000256" key="1">
    <source>
        <dbReference type="ARBA" id="ARBA00022741"/>
    </source>
</evidence>
<dbReference type="Pfam" id="PF18337">
    <property type="entry name" value="Tudor_RapA"/>
    <property type="match status" value="1"/>
</dbReference>
<dbReference type="InterPro" id="IPR040765">
    <property type="entry name" value="Tudor_1_RapA"/>
</dbReference>
<evidence type="ECO:0000256" key="7">
    <source>
        <dbReference type="ARBA" id="ARBA00023159"/>
    </source>
</evidence>
<dbReference type="Pfam" id="PF12137">
    <property type="entry name" value="RapA_C"/>
    <property type="match status" value="1"/>
</dbReference>
<keyword evidence="6 9" id="KW-0238">DNA-binding</keyword>
<dbReference type="eggNOG" id="COG0553">
    <property type="taxonomic scope" value="Bacteria"/>
</dbReference>
<dbReference type="EC" id="3.6.4.-" evidence="9"/>
<dbReference type="CDD" id="cd18011">
    <property type="entry name" value="DEXDc_RapA"/>
    <property type="match status" value="1"/>
</dbReference>
<dbReference type="CDD" id="cd18793">
    <property type="entry name" value="SF2_C_SNF"/>
    <property type="match status" value="1"/>
</dbReference>
<comment type="function">
    <text evidence="9">Transcription regulator that activates transcription by stimulating RNA polymerase (RNAP) recycling in case of stress conditions such as supercoiled DNA or high salt concentrations. Probably acts by releasing the RNAP, when it is trapped or immobilized on tightly supercoiled DNA. Does not activate transcription on linear DNA. Probably not involved in DNA repair.</text>
</comment>
<dbReference type="HAMAP" id="MF_01821">
    <property type="entry name" value="Helicase_RapA"/>
    <property type="match status" value="1"/>
</dbReference>
<dbReference type="Pfam" id="PF00176">
    <property type="entry name" value="SNF2-rel_dom"/>
    <property type="match status" value="1"/>
</dbReference>